<dbReference type="HOGENOM" id="CLU_2460900_0_0_1"/>
<evidence type="ECO:0000313" key="2">
    <source>
        <dbReference type="EMBL" id="EGO28617.1"/>
    </source>
</evidence>
<evidence type="ECO:0000256" key="1">
    <source>
        <dbReference type="SAM" id="MobiDB-lite"/>
    </source>
</evidence>
<feature type="region of interest" description="Disordered" evidence="1">
    <location>
        <begin position="65"/>
        <end position="89"/>
    </location>
</feature>
<dbReference type="AlphaFoldDB" id="F8NLR5"/>
<name>F8NLR5_SERL9</name>
<dbReference type="GeneID" id="18817856"/>
<dbReference type="KEGG" id="sla:SERLADRAFT_459253"/>
<dbReference type="RefSeq" id="XP_007314816.1">
    <property type="nucleotide sequence ID" value="XM_007314754.1"/>
</dbReference>
<sequence>SHSLRPFRRFLLGLTFSLYQTILCFFHFCLSRPALYHIHQPRGRYLEKPSHQSCLHHRLRHLQHHERSTGLQESCKRRSSPWARRVRGR</sequence>
<feature type="non-terminal residue" evidence="2">
    <location>
        <position position="1"/>
    </location>
</feature>
<reference evidence="2" key="1">
    <citation type="submission" date="2011-04" db="EMBL/GenBank/DDBJ databases">
        <title>Evolution of plant cell wall degrading machinery underlies the functional diversity of forest fungi.</title>
        <authorList>
            <consortium name="US DOE Joint Genome Institute (JGI-PGF)"/>
            <person name="Eastwood D.C."/>
            <person name="Floudas D."/>
            <person name="Binder M."/>
            <person name="Majcherczyk A."/>
            <person name="Schneider P."/>
            <person name="Aerts A."/>
            <person name="Asiegbu F.O."/>
            <person name="Baker S.E."/>
            <person name="Barry K."/>
            <person name="Bendiksby M."/>
            <person name="Blumentritt M."/>
            <person name="Coutinho P.M."/>
            <person name="Cullen D."/>
            <person name="Cullen D."/>
            <person name="Gathman A."/>
            <person name="Goodell B."/>
            <person name="Henrissat B."/>
            <person name="Ihrmark K."/>
            <person name="Kauserud H."/>
            <person name="Kohler A."/>
            <person name="LaButti K."/>
            <person name="Lapidus A."/>
            <person name="Lavin J.L."/>
            <person name="Lee Y.-H."/>
            <person name="Lindquist E."/>
            <person name="Lilly W."/>
            <person name="Lucas S."/>
            <person name="Morin E."/>
            <person name="Murat C."/>
            <person name="Oguiza J.A."/>
            <person name="Park J."/>
            <person name="Pisabarro A.G."/>
            <person name="Riley R."/>
            <person name="Rosling A."/>
            <person name="Salamov A."/>
            <person name="Schmidt O."/>
            <person name="Schmutz J."/>
            <person name="Skrede I."/>
            <person name="Stenlid J."/>
            <person name="Wiebenga A."/>
            <person name="Xie X."/>
            <person name="Kues U."/>
            <person name="Hibbett D.S."/>
            <person name="Hoffmeister D."/>
            <person name="Hogberg N."/>
            <person name="Martin F."/>
            <person name="Grigoriev I.V."/>
            <person name="Watkinson S.C."/>
        </authorList>
    </citation>
    <scope>NUCLEOTIDE SEQUENCE</scope>
    <source>
        <strain evidence="2">S7.9</strain>
    </source>
</reference>
<dbReference type="Proteomes" id="UP000008064">
    <property type="component" value="Unassembled WGS sequence"/>
</dbReference>
<gene>
    <name evidence="2" type="ORF">SERLADRAFT_459253</name>
</gene>
<proteinExistence type="predicted"/>
<organism>
    <name type="scientific">Serpula lacrymans var. lacrymans (strain S7.9)</name>
    <name type="common">Dry rot fungus</name>
    <dbReference type="NCBI Taxonomy" id="578457"/>
    <lineage>
        <taxon>Eukaryota</taxon>
        <taxon>Fungi</taxon>
        <taxon>Dikarya</taxon>
        <taxon>Basidiomycota</taxon>
        <taxon>Agaricomycotina</taxon>
        <taxon>Agaricomycetes</taxon>
        <taxon>Agaricomycetidae</taxon>
        <taxon>Boletales</taxon>
        <taxon>Coniophorineae</taxon>
        <taxon>Serpulaceae</taxon>
        <taxon>Serpula</taxon>
    </lineage>
</organism>
<dbReference type="EMBL" id="GL945430">
    <property type="protein sequence ID" value="EGO28617.1"/>
    <property type="molecule type" value="Genomic_DNA"/>
</dbReference>
<accession>F8NLR5</accession>
<protein>
    <submittedName>
        <fullName evidence="2">Uncharacterized protein</fullName>
    </submittedName>
</protein>